<dbReference type="PROSITE" id="PS00080">
    <property type="entry name" value="MULTICOPPER_OXIDASE2"/>
    <property type="match status" value="1"/>
</dbReference>
<evidence type="ECO:0000256" key="3">
    <source>
        <dbReference type="ARBA" id="ARBA00022729"/>
    </source>
</evidence>
<comment type="similarity">
    <text evidence="1">Belongs to the multicopper oxidase family.</text>
</comment>
<dbReference type="InterPro" id="IPR008972">
    <property type="entry name" value="Cupredoxin"/>
</dbReference>
<evidence type="ECO:0000256" key="6">
    <source>
        <dbReference type="ARBA" id="ARBA00023180"/>
    </source>
</evidence>
<keyword evidence="5" id="KW-0186">Copper</keyword>
<dbReference type="Proteomes" id="UP001144673">
    <property type="component" value="Chromosome 4"/>
</dbReference>
<evidence type="ECO:0000313" key="10">
    <source>
        <dbReference type="EMBL" id="KAJ4149869.1"/>
    </source>
</evidence>
<evidence type="ECO:0000259" key="9">
    <source>
        <dbReference type="Pfam" id="PF07732"/>
    </source>
</evidence>
<dbReference type="InterPro" id="IPR002355">
    <property type="entry name" value="Cu_oxidase_Cu_BS"/>
</dbReference>
<feature type="domain" description="Plastocyanin-like" evidence="9">
    <location>
        <begin position="37"/>
        <end position="153"/>
    </location>
</feature>
<accession>A0A9W8UJZ1</accession>
<organism evidence="10 11">
    <name type="scientific">Akanthomyces muscarius</name>
    <name type="common">Entomopathogenic fungus</name>
    <name type="synonym">Lecanicillium muscarium</name>
    <dbReference type="NCBI Taxonomy" id="2231603"/>
    <lineage>
        <taxon>Eukaryota</taxon>
        <taxon>Fungi</taxon>
        <taxon>Dikarya</taxon>
        <taxon>Ascomycota</taxon>
        <taxon>Pezizomycotina</taxon>
        <taxon>Sordariomycetes</taxon>
        <taxon>Hypocreomycetidae</taxon>
        <taxon>Hypocreales</taxon>
        <taxon>Cordycipitaceae</taxon>
        <taxon>Akanthomyces</taxon>
    </lineage>
</organism>
<keyword evidence="4" id="KW-0560">Oxidoreductase</keyword>
<protein>
    <recommendedName>
        <fullName evidence="12">L-ascorbate oxidase</fullName>
    </recommendedName>
</protein>
<dbReference type="Pfam" id="PF07732">
    <property type="entry name" value="Cu-oxidase_3"/>
    <property type="match status" value="1"/>
</dbReference>
<dbReference type="EMBL" id="JAJHUN010000009">
    <property type="protein sequence ID" value="KAJ4149869.1"/>
    <property type="molecule type" value="Genomic_DNA"/>
</dbReference>
<evidence type="ECO:0000256" key="1">
    <source>
        <dbReference type="ARBA" id="ARBA00010609"/>
    </source>
</evidence>
<dbReference type="PROSITE" id="PS00079">
    <property type="entry name" value="MULTICOPPER_OXIDASE1"/>
    <property type="match status" value="1"/>
</dbReference>
<dbReference type="GO" id="GO:0005507">
    <property type="term" value="F:copper ion binding"/>
    <property type="evidence" value="ECO:0007669"/>
    <property type="project" value="InterPro"/>
</dbReference>
<evidence type="ECO:0000256" key="5">
    <source>
        <dbReference type="ARBA" id="ARBA00023008"/>
    </source>
</evidence>
<evidence type="ECO:0000256" key="2">
    <source>
        <dbReference type="ARBA" id="ARBA00022723"/>
    </source>
</evidence>
<feature type="domain" description="Plastocyanin-like" evidence="7">
    <location>
        <begin position="157"/>
        <end position="282"/>
    </location>
</feature>
<feature type="domain" description="Plastocyanin-like" evidence="8">
    <location>
        <begin position="373"/>
        <end position="510"/>
    </location>
</feature>
<dbReference type="InterPro" id="IPR017762">
    <property type="entry name" value="Multicopper_oxidase_fun"/>
</dbReference>
<comment type="caution">
    <text evidence="10">The sequence shown here is derived from an EMBL/GenBank/DDBJ whole genome shotgun (WGS) entry which is preliminary data.</text>
</comment>
<name>A0A9W8UJZ1_AKAMU</name>
<dbReference type="InterPro" id="IPR001117">
    <property type="entry name" value="Cu-oxidase_2nd"/>
</dbReference>
<dbReference type="InterPro" id="IPR033138">
    <property type="entry name" value="Cu_oxidase_CS"/>
</dbReference>
<evidence type="ECO:0000256" key="4">
    <source>
        <dbReference type="ARBA" id="ARBA00023002"/>
    </source>
</evidence>
<gene>
    <name evidence="10" type="ORF">LMH87_010647</name>
</gene>
<evidence type="ECO:0008006" key="12">
    <source>
        <dbReference type="Google" id="ProtNLM"/>
    </source>
</evidence>
<keyword evidence="2" id="KW-0479">Metal-binding</keyword>
<evidence type="ECO:0000259" key="8">
    <source>
        <dbReference type="Pfam" id="PF07731"/>
    </source>
</evidence>
<proteinExistence type="inferred from homology"/>
<dbReference type="PANTHER" id="PTHR11709:SF394">
    <property type="entry name" value="FI03373P-RELATED"/>
    <property type="match status" value="1"/>
</dbReference>
<dbReference type="InterPro" id="IPR011706">
    <property type="entry name" value="Cu-oxidase_C"/>
</dbReference>
<keyword evidence="11" id="KW-1185">Reference proteome</keyword>
<reference evidence="10" key="1">
    <citation type="journal article" date="2023" name="Access Microbiol">
        <title>De-novo genome assembly for Akanthomyces muscarius, a biocontrol agent of insect agricultural pests.</title>
        <authorList>
            <person name="Erdos Z."/>
            <person name="Studholme D.J."/>
            <person name="Raymond B."/>
            <person name="Sharma M."/>
        </authorList>
    </citation>
    <scope>NUCLEOTIDE SEQUENCE</scope>
    <source>
        <strain evidence="10">Ve6</strain>
    </source>
</reference>
<dbReference type="PANTHER" id="PTHR11709">
    <property type="entry name" value="MULTI-COPPER OXIDASE"/>
    <property type="match status" value="1"/>
</dbReference>
<dbReference type="Pfam" id="PF00394">
    <property type="entry name" value="Cu-oxidase"/>
    <property type="match status" value="1"/>
</dbReference>
<dbReference type="NCBIfam" id="TIGR03390">
    <property type="entry name" value="ascorbOXfungal"/>
    <property type="match status" value="1"/>
</dbReference>
<dbReference type="CDD" id="cd13847">
    <property type="entry name" value="CuRO_1_AAO_like_2"/>
    <property type="match status" value="1"/>
</dbReference>
<sequence>MRTLSTLYLVAQAVIPPVYGRLVRHDASFQPDHILRVAAENYSQACSERYSVLVNGSLPGPELRLQEGEVSWIRVYNDMEDSNVTMHWHGLSAFTAPFSDGTPMASQWPIPPGHFFDYEVLPEVGYAGTYFYHSHVGFQAVTAAGALIVESTEQPPYNDPSALLVNGQGRSANDTDGSCKLAALEVEASKTYRLRFIGATALSTLSLSIEDHDVLEIIEADGHYTKSAETGFVQIASGQRYSVLLKTKTEDELQAAGSRQFYFQINTVGGPPALTTYAILQYPSEEEPDLTTIPADPPLPLATLTNGWLDYTLQPYGADPNFPTADEVTRRIVVTVHSNASDHIVYLQNGYDWVETFPGSPYLVDIYNGELDLDSTYERAVDSGNAFDNQTRLFPAKMGEVLEIVWQNQGGVDVGDVQHHPFHGHGRHFYDIGGGPGLYDPTKNEERLKETSPVQRDTTILYGYQDKTSPLEPSGWRAWRVRVEAAGVWMMHCHILHHMVMGMQTVFVFGNEEDIKEQAGPVADGYLTYGGSAYGNSKRSPEVRHYF</sequence>
<dbReference type="InterPro" id="IPR045087">
    <property type="entry name" value="Cu-oxidase_fam"/>
</dbReference>
<dbReference type="Gene3D" id="2.60.40.420">
    <property type="entry name" value="Cupredoxins - blue copper proteins"/>
    <property type="match status" value="3"/>
</dbReference>
<dbReference type="InterPro" id="IPR011707">
    <property type="entry name" value="Cu-oxidase-like_N"/>
</dbReference>
<dbReference type="KEGG" id="amus:LMH87_010647"/>
<dbReference type="SUPFAM" id="SSF49503">
    <property type="entry name" value="Cupredoxins"/>
    <property type="match status" value="3"/>
</dbReference>
<dbReference type="GeneID" id="80897806"/>
<keyword evidence="3" id="KW-0732">Signal</keyword>
<keyword evidence="6" id="KW-0325">Glycoprotein</keyword>
<evidence type="ECO:0000259" key="7">
    <source>
        <dbReference type="Pfam" id="PF00394"/>
    </source>
</evidence>
<dbReference type="AlphaFoldDB" id="A0A9W8UJZ1"/>
<dbReference type="RefSeq" id="XP_056051583.1">
    <property type="nucleotide sequence ID" value="XM_056199656.1"/>
</dbReference>
<evidence type="ECO:0000313" key="11">
    <source>
        <dbReference type="Proteomes" id="UP001144673"/>
    </source>
</evidence>
<dbReference type="GO" id="GO:0016491">
    <property type="term" value="F:oxidoreductase activity"/>
    <property type="evidence" value="ECO:0007669"/>
    <property type="project" value="UniProtKB-KW"/>
</dbReference>
<dbReference type="Pfam" id="PF07731">
    <property type="entry name" value="Cu-oxidase_2"/>
    <property type="match status" value="1"/>
</dbReference>